<gene>
    <name evidence="2" type="ORF">Rhopal_003413-T1</name>
</gene>
<comment type="caution">
    <text evidence="2">The sequence shown here is derived from an EMBL/GenBank/DDBJ whole genome shotgun (WGS) entry which is preliminary data.</text>
</comment>
<accession>A0AAV5GM06</accession>
<evidence type="ECO:0000256" key="1">
    <source>
        <dbReference type="SAM" id="MobiDB-lite"/>
    </source>
</evidence>
<reference evidence="2 3" key="1">
    <citation type="submission" date="2021-12" db="EMBL/GenBank/DDBJ databases">
        <title>High titer production of polyol ester of fatty acids by Rhodotorula paludigena BS15 towards product separation-free biomass refinery.</title>
        <authorList>
            <person name="Mano J."/>
            <person name="Ono H."/>
            <person name="Tanaka T."/>
            <person name="Naito K."/>
            <person name="Sushida H."/>
            <person name="Ike M."/>
            <person name="Tokuyasu K."/>
            <person name="Kitaoka M."/>
        </authorList>
    </citation>
    <scope>NUCLEOTIDE SEQUENCE [LARGE SCALE GENOMIC DNA]</scope>
    <source>
        <strain evidence="2 3">BS15</strain>
    </source>
</reference>
<evidence type="ECO:0000313" key="2">
    <source>
        <dbReference type="EMBL" id="GJN90402.1"/>
    </source>
</evidence>
<proteinExistence type="predicted"/>
<protein>
    <submittedName>
        <fullName evidence="2">Uncharacterized protein</fullName>
    </submittedName>
</protein>
<keyword evidence="3" id="KW-1185">Reference proteome</keyword>
<evidence type="ECO:0000313" key="3">
    <source>
        <dbReference type="Proteomes" id="UP001342314"/>
    </source>
</evidence>
<dbReference type="EMBL" id="BQKY01000006">
    <property type="protein sequence ID" value="GJN90402.1"/>
    <property type="molecule type" value="Genomic_DNA"/>
</dbReference>
<feature type="region of interest" description="Disordered" evidence="1">
    <location>
        <begin position="1"/>
        <end position="42"/>
    </location>
</feature>
<organism evidence="2 3">
    <name type="scientific">Rhodotorula paludigena</name>
    <dbReference type="NCBI Taxonomy" id="86838"/>
    <lineage>
        <taxon>Eukaryota</taxon>
        <taxon>Fungi</taxon>
        <taxon>Dikarya</taxon>
        <taxon>Basidiomycota</taxon>
        <taxon>Pucciniomycotina</taxon>
        <taxon>Microbotryomycetes</taxon>
        <taxon>Sporidiobolales</taxon>
        <taxon>Sporidiobolaceae</taxon>
        <taxon>Rhodotorula</taxon>
    </lineage>
</organism>
<name>A0AAV5GM06_9BASI</name>
<feature type="region of interest" description="Disordered" evidence="1">
    <location>
        <begin position="587"/>
        <end position="609"/>
    </location>
</feature>
<dbReference type="Proteomes" id="UP001342314">
    <property type="component" value="Unassembled WGS sequence"/>
</dbReference>
<feature type="region of interest" description="Disordered" evidence="1">
    <location>
        <begin position="76"/>
        <end position="99"/>
    </location>
</feature>
<feature type="compositionally biased region" description="Basic and acidic residues" evidence="1">
    <location>
        <begin position="592"/>
        <end position="603"/>
    </location>
</feature>
<sequence>MAPSAASSSATGSPARPSAPLSRLRQALQSIPSRSPIAAKPLPLRLRSPADLESDLVRHRRACAEAHDALSALRDAAPHSHDSLAAPDHDCDRKGKGRAEDAQSWDDALDGLTRRGVVQLVAETMRLQLHLGHFSSAKELDRAFFSLRPGFATTIARQRSVGRKERATAAVRERGLGLSRGQEHSAWMASLAAQLQGGASDAKALWRFTQLLRDLRAGTGSGTGTGEIPKVVLSSLARLFPAVQGRLRGAACKRGLKNVSKERDEVRRLLEDFEAAELGDDDLVSLALLDSTAEKYEALLSLTEADSSVDRREVKAALDPDDPLFRRVEASMSSLLASLDDPDLPLPAQYHDTPSAPSTPTPDPFERRSHILHTAIRFLVIRALSPHPHATSPRAAPPLTSASQLYKLLLDSSPSVYHSREADVAFPRLRLRQSSALFRLLDAHLVSARQVSAAPLRKKQSNRHRWAERRDACLKTLSRALDLVEASLDFVSTLPRPPPSPLASSSIIIAPVSSAAPPDPRSLGLSPTFFRSLALLLNAPSILPPRAPEGAKPAPAPAAHLAPFALLLRALELLARARAWENGLLAPAPARTGKDKGQSRREQQQQALSTPVALQPLVTDSLVAHALARIALVSPLVAPSPPSFAAPAPAPTGDSPRARLVALFSALERAQEALPRSAQRRDRERARVARAVRAVLGAEWGGGGEREWRERMEEWVGEWERGAPGAGGGGG</sequence>
<dbReference type="AlphaFoldDB" id="A0AAV5GM06"/>
<feature type="compositionally biased region" description="Low complexity" evidence="1">
    <location>
        <begin position="1"/>
        <end position="20"/>
    </location>
</feature>